<organism evidence="2 3">
    <name type="scientific">Allokutzneria albata</name>
    <name type="common">Kibdelosporangium albatum</name>
    <dbReference type="NCBI Taxonomy" id="211114"/>
    <lineage>
        <taxon>Bacteria</taxon>
        <taxon>Bacillati</taxon>
        <taxon>Actinomycetota</taxon>
        <taxon>Actinomycetes</taxon>
        <taxon>Pseudonocardiales</taxon>
        <taxon>Pseudonocardiaceae</taxon>
        <taxon>Allokutzneria</taxon>
    </lineage>
</organism>
<dbReference type="Proteomes" id="UP000183376">
    <property type="component" value="Chromosome I"/>
</dbReference>
<proteinExistence type="predicted"/>
<protein>
    <recommendedName>
        <fullName evidence="4">Guanylate cyclase domain-containing protein</fullName>
    </recommendedName>
</protein>
<dbReference type="eggNOG" id="COG2114">
    <property type="taxonomic scope" value="Bacteria"/>
</dbReference>
<feature type="region of interest" description="Disordered" evidence="1">
    <location>
        <begin position="219"/>
        <end position="251"/>
    </location>
</feature>
<evidence type="ECO:0000313" key="2">
    <source>
        <dbReference type="EMBL" id="SDN04283.1"/>
    </source>
</evidence>
<keyword evidence="3" id="KW-1185">Reference proteome</keyword>
<evidence type="ECO:0000313" key="3">
    <source>
        <dbReference type="Proteomes" id="UP000183376"/>
    </source>
</evidence>
<evidence type="ECO:0000256" key="1">
    <source>
        <dbReference type="SAM" id="MobiDB-lite"/>
    </source>
</evidence>
<dbReference type="EMBL" id="LT629701">
    <property type="protein sequence ID" value="SDN04283.1"/>
    <property type="molecule type" value="Genomic_DNA"/>
</dbReference>
<dbReference type="InterPro" id="IPR029787">
    <property type="entry name" value="Nucleotide_cyclase"/>
</dbReference>
<accession>A0A1G9Y753</accession>
<reference evidence="2 3" key="1">
    <citation type="submission" date="2016-10" db="EMBL/GenBank/DDBJ databases">
        <authorList>
            <person name="de Groot N.N."/>
        </authorList>
    </citation>
    <scope>NUCLEOTIDE SEQUENCE [LARGE SCALE GENOMIC DNA]</scope>
    <source>
        <strain evidence="2 3">DSM 44149</strain>
    </source>
</reference>
<gene>
    <name evidence="2" type="ORF">SAMN04489726_4612</name>
</gene>
<dbReference type="STRING" id="211114.SAMN04489726_4612"/>
<dbReference type="AlphaFoldDB" id="A0A1G9Y753"/>
<dbReference type="RefSeq" id="WP_052408208.1">
    <property type="nucleotide sequence ID" value="NZ_JOEF01000045.1"/>
</dbReference>
<evidence type="ECO:0008006" key="4">
    <source>
        <dbReference type="Google" id="ProtNLM"/>
    </source>
</evidence>
<dbReference type="OrthoDB" id="3424167at2"/>
<sequence>MNTNVGQHNGNVAELPQYRALLVVDVMDFSGRRGREHAELTEVIPRLLKQALNRCGLSDLWERVRFEVTTGDGYTLGFDATVLPFLLNPFLAALQDELEFQNAVRPGHPPLRMRVSVNVGPLTDSGRNAISDGSGTPRVETHRLLDAEPVKALLSRSSSVTCIAAIVSERAFEDAVLSGYTGEDPSLYVPAPVTVKSYEGNGYLRVPRPSGELLIHGFHPTPPTEEQPMDETKRTEPPMASHTNTAGDVSGSAVQARDYHDGRQVGVGSVAGHMITGNSGPVNTGDHAHVGHQFSGSGVTYVAGDHHGQLGRADQSDGQTQ</sequence>
<name>A0A1G9Y753_ALLAB</name>
<dbReference type="SUPFAM" id="SSF55073">
    <property type="entry name" value="Nucleotide cyclase"/>
    <property type="match status" value="1"/>
</dbReference>